<dbReference type="EMBL" id="VOMC01000006">
    <property type="protein sequence ID" value="NVI03665.1"/>
    <property type="molecule type" value="Genomic_DNA"/>
</dbReference>
<sequence>MLHPHQNEAVCLYFLLSFCVRRKFCVGRFSGKPVVYVLTRFADDGSEDLFAHFPEVQTAGFRSLRENQKHDAKQITFTCFSRRSKRLSIHDSYNKTGRL</sequence>
<evidence type="ECO:0000313" key="2">
    <source>
        <dbReference type="Proteomes" id="UP000821598"/>
    </source>
</evidence>
<proteinExistence type="predicted"/>
<organism evidence="1 2">
    <name type="scientific">Paraburkholderia youngii</name>
    <dbReference type="NCBI Taxonomy" id="2782701"/>
    <lineage>
        <taxon>Bacteria</taxon>
        <taxon>Pseudomonadati</taxon>
        <taxon>Pseudomonadota</taxon>
        <taxon>Betaproteobacteria</taxon>
        <taxon>Burkholderiales</taxon>
        <taxon>Burkholderiaceae</taxon>
        <taxon>Paraburkholderia</taxon>
    </lineage>
</organism>
<accession>A0ABX2NH06</accession>
<comment type="caution">
    <text evidence="1">The sequence shown here is derived from an EMBL/GenBank/DDBJ whole genome shotgun (WGS) entry which is preliminary data.</text>
</comment>
<dbReference type="Proteomes" id="UP000821598">
    <property type="component" value="Unassembled WGS sequence"/>
</dbReference>
<reference evidence="1 2" key="1">
    <citation type="submission" date="2019-08" db="EMBL/GenBank/DDBJ databases">
        <title>Paraburkholderia simonii sp. nov. and P. youngii sp. nov. Brazilian and Mexican Mimosa-associated rhizobia.</title>
        <authorList>
            <person name="Mavima L."/>
            <person name="Beukes C.W."/>
            <person name="Palmer M."/>
            <person name="De Meyer S.E."/>
            <person name="James E.K."/>
            <person name="Maluk M."/>
            <person name="Avontuur J.R."/>
            <person name="Chan W.Y."/>
            <person name="Venter S.N."/>
            <person name="Steenkamp E.T."/>
        </authorList>
    </citation>
    <scope>NUCLEOTIDE SEQUENCE [LARGE SCALE GENOMIC DNA]</scope>
    <source>
        <strain evidence="1 2">JPY454</strain>
    </source>
</reference>
<evidence type="ECO:0000313" key="1">
    <source>
        <dbReference type="EMBL" id="NVI03665.1"/>
    </source>
</evidence>
<name>A0ABX2NH06_9BURK</name>
<keyword evidence="2" id="KW-1185">Reference proteome</keyword>
<protein>
    <submittedName>
        <fullName evidence="1">Cold-shock protein</fullName>
    </submittedName>
</protein>
<gene>
    <name evidence="1" type="ORF">FSB64_07675</name>
</gene>